<evidence type="ECO:0000313" key="1">
    <source>
        <dbReference type="EMBL" id="AAS12046.1"/>
    </source>
</evidence>
<dbReference type="STRING" id="243275.TDE_1529"/>
<keyword evidence="2" id="KW-1185">Reference proteome</keyword>
<dbReference type="Proteomes" id="UP000008212">
    <property type="component" value="Chromosome"/>
</dbReference>
<dbReference type="GeneID" id="2740891"/>
<evidence type="ECO:0000313" key="2">
    <source>
        <dbReference type="Proteomes" id="UP000008212"/>
    </source>
</evidence>
<gene>
    <name evidence="1" type="ordered locus">TDE_1529</name>
</gene>
<dbReference type="KEGG" id="tde:TDE_1529"/>
<proteinExistence type="predicted"/>
<reference evidence="1 2" key="1">
    <citation type="journal article" date="2004" name="Proc. Natl. Acad. Sci. U.S.A.">
        <title>Comparison of the genome of the oral pathogen Treponema denticola with other spirochete genomes.</title>
        <authorList>
            <person name="Seshadri R."/>
            <person name="Myers G.S."/>
            <person name="Tettelin H."/>
            <person name="Eisen J.A."/>
            <person name="Heidelberg J.F."/>
            <person name="Dodson R.J."/>
            <person name="Davidsen T.M."/>
            <person name="DeBoy R.T."/>
            <person name="Fouts D.E."/>
            <person name="Haft D.H."/>
            <person name="Selengut J."/>
            <person name="Ren Q."/>
            <person name="Brinkac L.M."/>
            <person name="Madupu R."/>
            <person name="Kolonay J."/>
            <person name="Durkin S.A."/>
            <person name="Daugherty S.C."/>
            <person name="Shetty J."/>
            <person name="Shvartsbeyn A."/>
            <person name="Gebregeorgis E."/>
            <person name="Geer K."/>
            <person name="Tsegaye G."/>
            <person name="Malek J."/>
            <person name="Ayodeji B."/>
            <person name="Shatsman S."/>
            <person name="McLeod M.P."/>
            <person name="Smajs D."/>
            <person name="Howell J.K."/>
            <person name="Pal S."/>
            <person name="Amin A."/>
            <person name="Vashisth P."/>
            <person name="McNeill T.Z."/>
            <person name="Xiang Q."/>
            <person name="Sodergren E."/>
            <person name="Baca E."/>
            <person name="Weinstock G.M."/>
            <person name="Norris S.J."/>
            <person name="Fraser C.M."/>
            <person name="Paulsen I.T."/>
        </authorList>
    </citation>
    <scope>NUCLEOTIDE SEQUENCE [LARGE SCALE GENOMIC DNA]</scope>
    <source>
        <strain evidence="2">ATCC 35405 / DSM 14222 / CIP 103919 / JCM 8153 / KCTC 15104</strain>
    </source>
</reference>
<dbReference type="PaxDb" id="243275-TDE_1529"/>
<name>Q73MH9_TREDE</name>
<dbReference type="EMBL" id="AE017226">
    <property type="protein sequence ID" value="AAS12046.1"/>
    <property type="molecule type" value="Genomic_DNA"/>
</dbReference>
<sequence length="707" mass="83717">MSNLENQYEMVPEQNNMQISNNSNIEIIIAQPMIEDYTLEDNDYRDIIRYTRDIEIDDVDDEDFKTEQQKIGLKNEFDKLDFWKKLKIIEDEKNIALHFINELNINFNQVSEKDQIMRHLAIILENKKYPHLTSIDEIIIKYFNTNTNNIISDNKITVIMSIIKNNSSIDSIQTCKKIIKLIDATKANYFFDLNNKKLDNFEKQKKESIYYSIKKVKDILDLFTKNRWFAPFDNIIRDVKDIIECILQYPDIKTEIDKVLKSLVEYYIFVIKNKNELYSLTENFCESSNIFELLSAHHSSDEFKYKVFNEVDNLKFFPYDTVKKLLSDNHQFKGLKERCIDYICEAYQNIKHQNYKPMIRNCIQDFIIDVTQDTELRNKAYKNFLAIIPEKDKKREFMSTIVPELLKTSRNFTTKKECIVCKNQKTVYSLNLALKIYRLVRNNQDQDFIDKKNELVAMLKEKIYTDDSQISKEKRDEIFDLFIENTVTNGKKDIKKLKKLTKECIEQLVNTQKDRDCHCVFCNSNADSYTVNNSIRILELFSRIDNNIAKEFSDIYDFLDGNISKFIFHRVYGIDRTMREKYFDITTEKMDFDKLVDYSKTIINDSISLKITNNSVCIFCDDGKDVNKSVDSILNFYTLFSKATNSNDDEIIDIKNTLKEMLIYAITDVCNYNEKKSILDKVSSDLNFEEFINFINQIVKNILDNKD</sequence>
<accession>Q73MH9</accession>
<dbReference type="HOGENOM" id="CLU_390256_0_0_12"/>
<organism evidence="1 2">
    <name type="scientific">Treponema denticola (strain ATCC 35405 / DSM 14222 / CIP 103919 / JCM 8153 / KCTC 15104)</name>
    <dbReference type="NCBI Taxonomy" id="243275"/>
    <lineage>
        <taxon>Bacteria</taxon>
        <taxon>Pseudomonadati</taxon>
        <taxon>Spirochaetota</taxon>
        <taxon>Spirochaetia</taxon>
        <taxon>Spirochaetales</taxon>
        <taxon>Treponemataceae</taxon>
        <taxon>Treponema</taxon>
    </lineage>
</organism>
<dbReference type="PATRIC" id="fig|243275.7.peg.1466"/>
<dbReference type="RefSeq" id="WP_002679175.1">
    <property type="nucleotide sequence ID" value="NC_002967.9"/>
</dbReference>
<dbReference type="AlphaFoldDB" id="Q73MH9"/>
<protein>
    <submittedName>
        <fullName evidence="1">Uncharacterized protein</fullName>
    </submittedName>
</protein>